<dbReference type="AlphaFoldDB" id="A5E7R8"/>
<dbReference type="InParanoid" id="A5E7R8"/>
<dbReference type="PANTHER" id="PTHR45006">
    <property type="entry name" value="DNAJ-LIKE PROTEIN 1"/>
    <property type="match status" value="1"/>
</dbReference>
<dbReference type="PANTHER" id="PTHR45006:SF1">
    <property type="entry name" value="DNAJ-LIKE PROTEIN 1"/>
    <property type="match status" value="1"/>
</dbReference>
<dbReference type="CDD" id="cd06257">
    <property type="entry name" value="DnaJ"/>
    <property type="match status" value="1"/>
</dbReference>
<accession>A5E7R8</accession>
<dbReference type="KEGG" id="lel:PVL30_004414"/>
<dbReference type="InterPro" id="IPR036869">
    <property type="entry name" value="J_dom_sf"/>
</dbReference>
<dbReference type="EMBL" id="CH981534">
    <property type="protein sequence ID" value="EDK47476.1"/>
    <property type="molecule type" value="Genomic_DNA"/>
</dbReference>
<dbReference type="GO" id="GO:1901981">
    <property type="term" value="F:phosphatidylinositol phosphate binding"/>
    <property type="evidence" value="ECO:0007669"/>
    <property type="project" value="EnsemblFungi"/>
</dbReference>
<dbReference type="OrthoDB" id="552049at2759"/>
<dbReference type="STRING" id="379508.A5E7R8"/>
<dbReference type="GO" id="GO:0005886">
    <property type="term" value="C:plasma membrane"/>
    <property type="evidence" value="ECO:0007669"/>
    <property type="project" value="EnsemblFungi"/>
</dbReference>
<feature type="compositionally biased region" description="Low complexity" evidence="1">
    <location>
        <begin position="173"/>
        <end position="185"/>
    </location>
</feature>
<dbReference type="InterPro" id="IPR001623">
    <property type="entry name" value="DnaJ_domain"/>
</dbReference>
<organism evidence="3 4">
    <name type="scientific">Lodderomyces elongisporus (strain ATCC 11503 / CBS 2605 / JCM 1781 / NBRC 1676 / NRRL YB-4239)</name>
    <name type="common">Yeast</name>
    <name type="synonym">Saccharomyces elongisporus</name>
    <dbReference type="NCBI Taxonomy" id="379508"/>
    <lineage>
        <taxon>Eukaryota</taxon>
        <taxon>Fungi</taxon>
        <taxon>Dikarya</taxon>
        <taxon>Ascomycota</taxon>
        <taxon>Saccharomycotina</taxon>
        <taxon>Pichiomycetes</taxon>
        <taxon>Debaryomycetaceae</taxon>
        <taxon>Candida/Lodderomyces clade</taxon>
        <taxon>Lodderomyces</taxon>
    </lineage>
</organism>
<dbReference type="InterPro" id="IPR052814">
    <property type="entry name" value="Peroxisomal_DnaJ"/>
</dbReference>
<dbReference type="GeneID" id="5230277"/>
<evidence type="ECO:0000313" key="3">
    <source>
        <dbReference type="EMBL" id="EDK47476.1"/>
    </source>
</evidence>
<sequence>MAVETEYYEILGVEVDATEAELRKAYRKQAIRLHPDKNGNDPKAAEKFQDLGEAYGVLSNAESRKLYDQYGKEGMKNNGGVGGPDGEADIDPSEFFEMVFGGSVAFRDWIGKLGMMDDLTKSAEVLSMDDDEEGEEGEAAATTTTTTANETEESGARNESRGGKEKLLGHGGSASTSTSPTDASVDTSMLSLTLADKNDSGVHKNNTRKPLEEYRKKSTKHKITKEQRDEVMRIQEESREAKIKRINELTEKLLGRIEAYRTASMNPDGIRHYTEKLKVELDDMKVESFGIQLTHLIGKIYTNKAKAAIQASKTLGFSKIYTSVKSSGETMRNGISIVKSALDTQEAMERFQADQEEFQIKLELGYEPTPEELGAQIEKERYVTGKFLATAWTLVKFEVTGVLNKVCQNILNEKGLGRKERLARAHALLFLGKELSSVQRSAEEDDEARIFEEMMADAKIKKDKKHEAEKSKHHFFVRN</sequence>
<name>A5E7R8_LODEL</name>
<dbReference type="HOGENOM" id="CLU_025145_3_1_1"/>
<evidence type="ECO:0000259" key="2">
    <source>
        <dbReference type="PROSITE" id="PS50076"/>
    </source>
</evidence>
<dbReference type="Pfam" id="PF00226">
    <property type="entry name" value="DnaJ"/>
    <property type="match status" value="1"/>
</dbReference>
<dbReference type="Gene3D" id="1.10.287.110">
    <property type="entry name" value="DnaJ domain"/>
    <property type="match status" value="1"/>
</dbReference>
<evidence type="ECO:0000313" key="4">
    <source>
        <dbReference type="Proteomes" id="UP000001996"/>
    </source>
</evidence>
<protein>
    <recommendedName>
        <fullName evidence="2">J domain-containing protein</fullName>
    </recommendedName>
</protein>
<dbReference type="eggNOG" id="KOG0691">
    <property type="taxonomic scope" value="Eukaryota"/>
</dbReference>
<dbReference type="PRINTS" id="PR00625">
    <property type="entry name" value="JDOMAIN"/>
</dbReference>
<dbReference type="SUPFAM" id="SSF46565">
    <property type="entry name" value="Chaperone J-domain"/>
    <property type="match status" value="1"/>
</dbReference>
<dbReference type="FunCoup" id="A5E7R8">
    <property type="interactions" value="167"/>
</dbReference>
<dbReference type="InterPro" id="IPR026894">
    <property type="entry name" value="DnaJ_X"/>
</dbReference>
<gene>
    <name evidence="3" type="ORF">LELG_05657</name>
</gene>
<evidence type="ECO:0000256" key="1">
    <source>
        <dbReference type="SAM" id="MobiDB-lite"/>
    </source>
</evidence>
<feature type="domain" description="J" evidence="2">
    <location>
        <begin position="6"/>
        <end position="71"/>
    </location>
</feature>
<dbReference type="Proteomes" id="UP000001996">
    <property type="component" value="Unassembled WGS sequence"/>
</dbReference>
<proteinExistence type="predicted"/>
<dbReference type="Pfam" id="PF14308">
    <property type="entry name" value="DnaJ-X"/>
    <property type="match status" value="1"/>
</dbReference>
<dbReference type="OMA" id="WANSEAQ"/>
<dbReference type="SMART" id="SM00271">
    <property type="entry name" value="DnaJ"/>
    <property type="match status" value="1"/>
</dbReference>
<dbReference type="GO" id="GO:0016558">
    <property type="term" value="P:protein import into peroxisome matrix"/>
    <property type="evidence" value="ECO:0007669"/>
    <property type="project" value="TreeGrafter"/>
</dbReference>
<feature type="region of interest" description="Disordered" evidence="1">
    <location>
        <begin position="129"/>
        <end position="185"/>
    </location>
</feature>
<dbReference type="VEuPathDB" id="FungiDB:LELG_05657"/>
<dbReference type="GO" id="GO:0005829">
    <property type="term" value="C:cytosol"/>
    <property type="evidence" value="ECO:0007669"/>
    <property type="project" value="EnsemblFungi"/>
</dbReference>
<dbReference type="PROSITE" id="PS50076">
    <property type="entry name" value="DNAJ_2"/>
    <property type="match status" value="1"/>
</dbReference>
<keyword evidence="4" id="KW-1185">Reference proteome</keyword>
<feature type="compositionally biased region" description="Basic and acidic residues" evidence="1">
    <location>
        <begin position="154"/>
        <end position="168"/>
    </location>
</feature>
<feature type="compositionally biased region" description="Acidic residues" evidence="1">
    <location>
        <begin position="129"/>
        <end position="138"/>
    </location>
</feature>
<reference evidence="3 4" key="1">
    <citation type="journal article" date="2009" name="Nature">
        <title>Evolution of pathogenicity and sexual reproduction in eight Candida genomes.</title>
        <authorList>
            <person name="Butler G."/>
            <person name="Rasmussen M.D."/>
            <person name="Lin M.F."/>
            <person name="Santos M.A."/>
            <person name="Sakthikumar S."/>
            <person name="Munro C.A."/>
            <person name="Rheinbay E."/>
            <person name="Grabherr M."/>
            <person name="Forche A."/>
            <person name="Reedy J.L."/>
            <person name="Agrafioti I."/>
            <person name="Arnaud M.B."/>
            <person name="Bates S."/>
            <person name="Brown A.J."/>
            <person name="Brunke S."/>
            <person name="Costanzo M.C."/>
            <person name="Fitzpatrick D.A."/>
            <person name="de Groot P.W."/>
            <person name="Harris D."/>
            <person name="Hoyer L.L."/>
            <person name="Hube B."/>
            <person name="Klis F.M."/>
            <person name="Kodira C."/>
            <person name="Lennard N."/>
            <person name="Logue M.E."/>
            <person name="Martin R."/>
            <person name="Neiman A.M."/>
            <person name="Nikolaou E."/>
            <person name="Quail M.A."/>
            <person name="Quinn J."/>
            <person name="Santos M.C."/>
            <person name="Schmitzberger F.F."/>
            <person name="Sherlock G."/>
            <person name="Shah P."/>
            <person name="Silverstein K.A."/>
            <person name="Skrzypek M.S."/>
            <person name="Soll D."/>
            <person name="Staggs R."/>
            <person name="Stansfield I."/>
            <person name="Stumpf M.P."/>
            <person name="Sudbery P.E."/>
            <person name="Srikantha T."/>
            <person name="Zeng Q."/>
            <person name="Berman J."/>
            <person name="Berriman M."/>
            <person name="Heitman J."/>
            <person name="Gow N.A."/>
            <person name="Lorenz M.C."/>
            <person name="Birren B.W."/>
            <person name="Kellis M."/>
            <person name="Cuomo C.A."/>
        </authorList>
    </citation>
    <scope>NUCLEOTIDE SEQUENCE [LARGE SCALE GENOMIC DNA]</scope>
    <source>
        <strain evidence="4">ATCC 11503 / BCRC 21390 / CBS 2605 / JCM 1781 / NBRC 1676 / NRRL YB-4239</strain>
    </source>
</reference>
<feature type="compositionally biased region" description="Low complexity" evidence="1">
    <location>
        <begin position="139"/>
        <end position="149"/>
    </location>
</feature>